<protein>
    <submittedName>
        <fullName evidence="2">Uncharacterized protein</fullName>
    </submittedName>
</protein>
<evidence type="ECO:0000313" key="3">
    <source>
        <dbReference type="Proteomes" id="UP001153328"/>
    </source>
</evidence>
<gene>
    <name evidence="2" type="ORF">SBRY_30236</name>
</gene>
<dbReference type="EMBL" id="CAJVAX010000017">
    <property type="protein sequence ID" value="CAG7638518.1"/>
    <property type="molecule type" value="Genomic_DNA"/>
</dbReference>
<accession>A0A9W4H0N4</accession>
<keyword evidence="3" id="KW-1185">Reference proteome</keyword>
<proteinExistence type="predicted"/>
<comment type="caution">
    <text evidence="2">The sequence shown here is derived from an EMBL/GenBank/DDBJ whole genome shotgun (WGS) entry which is preliminary data.</text>
</comment>
<sequence length="71" mass="7162">MEAVPAPPAARSGPAVLVGEGPGNPAVDDRQLLVAGAWGLGLGRHGRSLAPRLRPGAVMAPRVVGAWAYAE</sequence>
<evidence type="ECO:0000313" key="2">
    <source>
        <dbReference type="EMBL" id="CAG7638518.1"/>
    </source>
</evidence>
<organism evidence="2 3">
    <name type="scientific">Actinacidiphila bryophytorum</name>
    <dbReference type="NCBI Taxonomy" id="1436133"/>
    <lineage>
        <taxon>Bacteria</taxon>
        <taxon>Bacillati</taxon>
        <taxon>Actinomycetota</taxon>
        <taxon>Actinomycetes</taxon>
        <taxon>Kitasatosporales</taxon>
        <taxon>Streptomycetaceae</taxon>
        <taxon>Actinacidiphila</taxon>
    </lineage>
</organism>
<name>A0A9W4H0N4_9ACTN</name>
<evidence type="ECO:0000256" key="1">
    <source>
        <dbReference type="SAM" id="MobiDB-lite"/>
    </source>
</evidence>
<feature type="region of interest" description="Disordered" evidence="1">
    <location>
        <begin position="1"/>
        <end position="23"/>
    </location>
</feature>
<reference evidence="2" key="1">
    <citation type="submission" date="2021-06" db="EMBL/GenBank/DDBJ databases">
        <authorList>
            <person name="Arsene-Ploetze F."/>
        </authorList>
    </citation>
    <scope>NUCLEOTIDE SEQUENCE</scope>
    <source>
        <strain evidence="2">SBRY1</strain>
    </source>
</reference>
<dbReference type="Proteomes" id="UP001153328">
    <property type="component" value="Unassembled WGS sequence"/>
</dbReference>
<dbReference type="AlphaFoldDB" id="A0A9W4H0N4"/>